<evidence type="ECO:0000256" key="7">
    <source>
        <dbReference type="ARBA" id="ARBA00022840"/>
    </source>
</evidence>
<dbReference type="EMBL" id="DVNC01000041">
    <property type="protein sequence ID" value="HIU53696.1"/>
    <property type="molecule type" value="Genomic_DNA"/>
</dbReference>
<evidence type="ECO:0000256" key="1">
    <source>
        <dbReference type="ARBA" id="ARBA00005594"/>
    </source>
</evidence>
<comment type="subunit">
    <text evidence="2 10">Monomer.</text>
</comment>
<evidence type="ECO:0000256" key="2">
    <source>
        <dbReference type="ARBA" id="ARBA00011245"/>
    </source>
</evidence>
<keyword evidence="5 10" id="KW-0547">Nucleotide-binding</keyword>
<dbReference type="GO" id="GO:0005829">
    <property type="term" value="C:cytosol"/>
    <property type="evidence" value="ECO:0007669"/>
    <property type="project" value="TreeGrafter"/>
</dbReference>
<proteinExistence type="inferred from homology"/>
<feature type="binding site" evidence="10">
    <location>
        <position position="252"/>
    </location>
    <ligand>
        <name>Zn(2+)</name>
        <dbReference type="ChEBI" id="CHEBI:29105"/>
    </ligand>
</feature>
<evidence type="ECO:0000313" key="14">
    <source>
        <dbReference type="Proteomes" id="UP000824107"/>
    </source>
</evidence>
<feature type="domain" description="Cysteinyl-tRNA ligase anticodon binding" evidence="12">
    <location>
        <begin position="423"/>
        <end position="466"/>
    </location>
</feature>
<comment type="catalytic activity">
    <reaction evidence="10">
        <text>tRNA(Cys) + L-cysteine + ATP = L-cysteinyl-tRNA(Cys) + AMP + diphosphate</text>
        <dbReference type="Rhea" id="RHEA:17773"/>
        <dbReference type="Rhea" id="RHEA-COMP:9661"/>
        <dbReference type="Rhea" id="RHEA-COMP:9679"/>
        <dbReference type="ChEBI" id="CHEBI:30616"/>
        <dbReference type="ChEBI" id="CHEBI:33019"/>
        <dbReference type="ChEBI" id="CHEBI:35235"/>
        <dbReference type="ChEBI" id="CHEBI:78442"/>
        <dbReference type="ChEBI" id="CHEBI:78517"/>
        <dbReference type="ChEBI" id="CHEBI:456215"/>
        <dbReference type="EC" id="6.1.1.16"/>
    </reaction>
</comment>
<dbReference type="PANTHER" id="PTHR10890">
    <property type="entry name" value="CYSTEINYL-TRNA SYNTHETASE"/>
    <property type="match status" value="1"/>
</dbReference>
<evidence type="ECO:0000259" key="11">
    <source>
        <dbReference type="Pfam" id="PF01406"/>
    </source>
</evidence>
<keyword evidence="4 10" id="KW-0479">Metal-binding</keyword>
<dbReference type="GO" id="GO:0004817">
    <property type="term" value="F:cysteine-tRNA ligase activity"/>
    <property type="evidence" value="ECO:0007669"/>
    <property type="project" value="UniProtKB-UniRule"/>
</dbReference>
<keyword evidence="9 10" id="KW-0030">Aminoacyl-tRNA synthetase</keyword>
<dbReference type="CDD" id="cd00672">
    <property type="entry name" value="CysRS_core"/>
    <property type="match status" value="1"/>
</dbReference>
<comment type="subcellular location">
    <subcellularLocation>
        <location evidence="10">Cytoplasm</location>
    </subcellularLocation>
</comment>
<dbReference type="Gene3D" id="3.40.50.620">
    <property type="entry name" value="HUPs"/>
    <property type="match status" value="1"/>
</dbReference>
<feature type="short sequence motif" description="'KMSKS' region" evidence="10">
    <location>
        <begin position="281"/>
        <end position="285"/>
    </location>
</feature>
<keyword evidence="6 10" id="KW-0862">Zinc</keyword>
<feature type="binding site" evidence="10">
    <location>
        <position position="284"/>
    </location>
    <ligand>
        <name>ATP</name>
        <dbReference type="ChEBI" id="CHEBI:30616"/>
    </ligand>
</feature>
<dbReference type="SUPFAM" id="SSF47323">
    <property type="entry name" value="Anticodon-binding domain of a subclass of class I aminoacyl-tRNA synthetases"/>
    <property type="match status" value="1"/>
</dbReference>
<keyword evidence="3 10" id="KW-0436">Ligase</keyword>
<dbReference type="InterPro" id="IPR032678">
    <property type="entry name" value="tRNA-synt_1_cat_dom"/>
</dbReference>
<evidence type="ECO:0000256" key="8">
    <source>
        <dbReference type="ARBA" id="ARBA00022917"/>
    </source>
</evidence>
<evidence type="ECO:0000256" key="4">
    <source>
        <dbReference type="ARBA" id="ARBA00022723"/>
    </source>
</evidence>
<dbReference type="EC" id="6.1.1.16" evidence="10"/>
<dbReference type="GO" id="GO:0006423">
    <property type="term" value="P:cysteinyl-tRNA aminoacylation"/>
    <property type="evidence" value="ECO:0007669"/>
    <property type="project" value="UniProtKB-UniRule"/>
</dbReference>
<keyword evidence="7 10" id="KW-0067">ATP-binding</keyword>
<dbReference type="NCBIfam" id="TIGR00435">
    <property type="entry name" value="cysS"/>
    <property type="match status" value="1"/>
</dbReference>
<protein>
    <recommendedName>
        <fullName evidence="10">Cysteine--tRNA ligase</fullName>
        <ecNumber evidence="10">6.1.1.16</ecNumber>
    </recommendedName>
    <alternativeName>
        <fullName evidence="10">Cysteinyl-tRNA synthetase</fullName>
        <shortName evidence="10">CysRS</shortName>
    </alternativeName>
</protein>
<gene>
    <name evidence="10" type="primary">cysS</name>
    <name evidence="13" type="ORF">IAD20_06415</name>
</gene>
<evidence type="ECO:0000256" key="10">
    <source>
        <dbReference type="HAMAP-Rule" id="MF_00041"/>
    </source>
</evidence>
<reference evidence="13" key="2">
    <citation type="journal article" date="2021" name="PeerJ">
        <title>Extensive microbial diversity within the chicken gut microbiome revealed by metagenomics and culture.</title>
        <authorList>
            <person name="Gilroy R."/>
            <person name="Ravi A."/>
            <person name="Getino M."/>
            <person name="Pursley I."/>
            <person name="Horton D.L."/>
            <person name="Alikhan N.F."/>
            <person name="Baker D."/>
            <person name="Gharbi K."/>
            <person name="Hall N."/>
            <person name="Watson M."/>
            <person name="Adriaenssens E.M."/>
            <person name="Foster-Nyarko E."/>
            <person name="Jarju S."/>
            <person name="Secka A."/>
            <person name="Antonio M."/>
            <person name="Oren A."/>
            <person name="Chaudhuri R.R."/>
            <person name="La Ragione R."/>
            <person name="Hildebrand F."/>
            <person name="Pallen M.J."/>
        </authorList>
    </citation>
    <scope>NUCLEOTIDE SEQUENCE</scope>
    <source>
        <strain evidence="13">ChiW3-316</strain>
    </source>
</reference>
<dbReference type="AlphaFoldDB" id="A0A9D1M504"/>
<evidence type="ECO:0000313" key="13">
    <source>
        <dbReference type="EMBL" id="HIU53696.1"/>
    </source>
</evidence>
<dbReference type="InterPro" id="IPR015803">
    <property type="entry name" value="Cys-tRNA-ligase"/>
</dbReference>
<dbReference type="PRINTS" id="PR00983">
    <property type="entry name" value="TRNASYNTHCYS"/>
</dbReference>
<evidence type="ECO:0000256" key="6">
    <source>
        <dbReference type="ARBA" id="ARBA00022833"/>
    </source>
</evidence>
<dbReference type="InterPro" id="IPR056411">
    <property type="entry name" value="CysS_C"/>
</dbReference>
<dbReference type="PANTHER" id="PTHR10890:SF3">
    <property type="entry name" value="CYSTEINE--TRNA LIGASE, CYTOPLASMIC"/>
    <property type="match status" value="1"/>
</dbReference>
<evidence type="ECO:0000256" key="5">
    <source>
        <dbReference type="ARBA" id="ARBA00022741"/>
    </source>
</evidence>
<feature type="domain" description="tRNA synthetases class I catalytic" evidence="11">
    <location>
        <begin position="23"/>
        <end position="328"/>
    </location>
</feature>
<name>A0A9D1M504_9PROT</name>
<feature type="short sequence motif" description="'HIGH' region" evidence="10">
    <location>
        <begin position="32"/>
        <end position="42"/>
    </location>
</feature>
<feature type="binding site" evidence="10">
    <location>
        <position position="248"/>
    </location>
    <ligand>
        <name>Zn(2+)</name>
        <dbReference type="ChEBI" id="CHEBI:29105"/>
    </ligand>
</feature>
<keyword evidence="8 10" id="KW-0648">Protein biosynthesis</keyword>
<reference evidence="13" key="1">
    <citation type="submission" date="2020-10" db="EMBL/GenBank/DDBJ databases">
        <authorList>
            <person name="Gilroy R."/>
        </authorList>
    </citation>
    <scope>NUCLEOTIDE SEQUENCE</scope>
    <source>
        <strain evidence="13">ChiW3-316</strain>
    </source>
</reference>
<dbReference type="GO" id="GO:0008270">
    <property type="term" value="F:zinc ion binding"/>
    <property type="evidence" value="ECO:0007669"/>
    <property type="project" value="UniProtKB-UniRule"/>
</dbReference>
<sequence length="474" mass="54106">MTLKLYNTYSRQVEPLVPSNPDGVVRMYCCGPTVYNYAHIGNLRTYIFEDVLRKTIKRAGFPLKHAMNITDVGHLTSDADEGDDKMVLAAEKEHKTVMDIARKYEDTFFKHTQALNIDRPDIVCRATEHVQDMIKFVEELERKGYAYFSNGNVYFDTSKFPAYGSLSGQKRDDLKHGARVETDENKRNESDFVLWFTSSKFKNQILQWDTKWGRGYPGWHIECSTMSVKHLGPHLDIHCGGIDHVAVHHENEIAQSEAYLGHKWCNCWLHGEFLQMKNDEKMSKSKGNFITLDTLVEKGYKPEAYRYLCLTSHYRSSLVFSYENLDAAAAALKNLYNKYLEFKAAGAVPVSAEQEKTFDSYTEQFNAFLFDDLKTPQALALVWTVIKDKDLPAVLKVRFMESADEVLGLGLAKVKPEAEQPLELSPEIQAKLEERKQARVNKDWAKSDAIRDELAAQGIIVKDLPGNAYEVKLA</sequence>
<comment type="cofactor">
    <cofactor evidence="10">
        <name>Zn(2+)</name>
        <dbReference type="ChEBI" id="CHEBI:29105"/>
    </cofactor>
    <text evidence="10">Binds 1 zinc ion per subunit.</text>
</comment>
<dbReference type="Pfam" id="PF23493">
    <property type="entry name" value="CysS_C"/>
    <property type="match status" value="1"/>
</dbReference>
<dbReference type="SUPFAM" id="SSF52374">
    <property type="entry name" value="Nucleotidylyl transferase"/>
    <property type="match status" value="1"/>
</dbReference>
<dbReference type="HAMAP" id="MF_00041">
    <property type="entry name" value="Cys_tRNA_synth"/>
    <property type="match status" value="1"/>
</dbReference>
<dbReference type="Pfam" id="PF01406">
    <property type="entry name" value="tRNA-synt_1e"/>
    <property type="match status" value="1"/>
</dbReference>
<dbReference type="Proteomes" id="UP000824107">
    <property type="component" value="Unassembled WGS sequence"/>
</dbReference>
<dbReference type="GO" id="GO:0005524">
    <property type="term" value="F:ATP binding"/>
    <property type="evidence" value="ECO:0007669"/>
    <property type="project" value="UniProtKB-UniRule"/>
</dbReference>
<comment type="caution">
    <text evidence="13">The sequence shown here is derived from an EMBL/GenBank/DDBJ whole genome shotgun (WGS) entry which is preliminary data.</text>
</comment>
<evidence type="ECO:0000259" key="12">
    <source>
        <dbReference type="Pfam" id="PF23493"/>
    </source>
</evidence>
<evidence type="ECO:0000256" key="9">
    <source>
        <dbReference type="ARBA" id="ARBA00023146"/>
    </source>
</evidence>
<dbReference type="InterPro" id="IPR024909">
    <property type="entry name" value="Cys-tRNA/MSH_ligase"/>
</dbReference>
<dbReference type="InterPro" id="IPR009080">
    <property type="entry name" value="tRNAsynth_Ia_anticodon-bd"/>
</dbReference>
<organism evidence="13 14">
    <name type="scientific">Candidatus Scatocola faecipullorum</name>
    <dbReference type="NCBI Taxonomy" id="2840917"/>
    <lineage>
        <taxon>Bacteria</taxon>
        <taxon>Pseudomonadati</taxon>
        <taxon>Pseudomonadota</taxon>
        <taxon>Alphaproteobacteria</taxon>
        <taxon>Rhodospirillales</taxon>
        <taxon>Rhodospirillaceae</taxon>
        <taxon>Rhodospirillaceae incertae sedis</taxon>
        <taxon>Candidatus Scatocola</taxon>
    </lineage>
</organism>
<dbReference type="Gene3D" id="1.20.120.1910">
    <property type="entry name" value="Cysteine-tRNA ligase, C-terminal anti-codon recognition domain"/>
    <property type="match status" value="1"/>
</dbReference>
<keyword evidence="10" id="KW-0963">Cytoplasm</keyword>
<dbReference type="InterPro" id="IPR014729">
    <property type="entry name" value="Rossmann-like_a/b/a_fold"/>
</dbReference>
<comment type="similarity">
    <text evidence="1 10">Belongs to the class-I aminoacyl-tRNA synthetase family.</text>
</comment>
<feature type="binding site" evidence="10">
    <location>
        <position position="223"/>
    </location>
    <ligand>
        <name>Zn(2+)</name>
        <dbReference type="ChEBI" id="CHEBI:29105"/>
    </ligand>
</feature>
<feature type="binding site" evidence="10">
    <location>
        <position position="30"/>
    </location>
    <ligand>
        <name>Zn(2+)</name>
        <dbReference type="ChEBI" id="CHEBI:29105"/>
    </ligand>
</feature>
<evidence type="ECO:0000256" key="3">
    <source>
        <dbReference type="ARBA" id="ARBA00022598"/>
    </source>
</evidence>
<accession>A0A9D1M504</accession>